<evidence type="ECO:0000313" key="2">
    <source>
        <dbReference type="EMBL" id="RRT83898.1"/>
    </source>
</evidence>
<evidence type="ECO:0000256" key="1">
    <source>
        <dbReference type="SAM" id="MobiDB-lite"/>
    </source>
</evidence>
<sequence>MGQARAGPPPSLTPSTQKERSGPHRAGHHMARLICERTPYWSPGVLETHGERVTLNQIRWTRLEFATVHCRARLNRHWFAGRAERAWHSAGWHSWPDDSEEAKLRVRASVDASCDLRIDLSCCVAASPLAPHPIRRMEDEKLSTNSAAAGKPIEAQRNLYHRIRKLVAILKQAGRDPRGGGGVVWVGGGG</sequence>
<protein>
    <submittedName>
        <fullName evidence="2">Uncharacterized protein</fullName>
    </submittedName>
</protein>
<organism evidence="2 3">
    <name type="scientific">Ensete ventricosum</name>
    <name type="common">Abyssinian banana</name>
    <name type="synonym">Musa ensete</name>
    <dbReference type="NCBI Taxonomy" id="4639"/>
    <lineage>
        <taxon>Eukaryota</taxon>
        <taxon>Viridiplantae</taxon>
        <taxon>Streptophyta</taxon>
        <taxon>Embryophyta</taxon>
        <taxon>Tracheophyta</taxon>
        <taxon>Spermatophyta</taxon>
        <taxon>Magnoliopsida</taxon>
        <taxon>Liliopsida</taxon>
        <taxon>Zingiberales</taxon>
        <taxon>Musaceae</taxon>
        <taxon>Ensete</taxon>
    </lineage>
</organism>
<feature type="region of interest" description="Disordered" evidence="1">
    <location>
        <begin position="1"/>
        <end position="28"/>
    </location>
</feature>
<dbReference type="Proteomes" id="UP000287651">
    <property type="component" value="Unassembled WGS sequence"/>
</dbReference>
<dbReference type="AlphaFoldDB" id="A0A427B605"/>
<comment type="caution">
    <text evidence="2">The sequence shown here is derived from an EMBL/GenBank/DDBJ whole genome shotgun (WGS) entry which is preliminary data.</text>
</comment>
<evidence type="ECO:0000313" key="3">
    <source>
        <dbReference type="Proteomes" id="UP000287651"/>
    </source>
</evidence>
<accession>A0A427B605</accession>
<reference evidence="2 3" key="1">
    <citation type="journal article" date="2014" name="Agronomy (Basel)">
        <title>A Draft Genome Sequence for Ensete ventricosum, the Drought-Tolerant Tree Against Hunger.</title>
        <authorList>
            <person name="Harrison J."/>
            <person name="Moore K.A."/>
            <person name="Paszkiewicz K."/>
            <person name="Jones T."/>
            <person name="Grant M."/>
            <person name="Ambacheew D."/>
            <person name="Muzemil S."/>
            <person name="Studholme D.J."/>
        </authorList>
    </citation>
    <scope>NUCLEOTIDE SEQUENCE [LARGE SCALE GENOMIC DNA]</scope>
</reference>
<proteinExistence type="predicted"/>
<dbReference type="EMBL" id="AMZH03000412">
    <property type="protein sequence ID" value="RRT83898.1"/>
    <property type="molecule type" value="Genomic_DNA"/>
</dbReference>
<gene>
    <name evidence="2" type="ORF">B296_00015933</name>
</gene>
<name>A0A427B605_ENSVE</name>